<name>A0A7I7ZLU8_9MYCO</name>
<dbReference type="Proteomes" id="UP000309984">
    <property type="component" value="Unassembled WGS sequence"/>
</dbReference>
<dbReference type="InterPro" id="IPR002575">
    <property type="entry name" value="Aminoglycoside_PTrfase"/>
</dbReference>
<organism evidence="2 3">
    <name type="scientific">Mycolicibacterium phocaicum</name>
    <dbReference type="NCBI Taxonomy" id="319706"/>
    <lineage>
        <taxon>Bacteria</taxon>
        <taxon>Bacillati</taxon>
        <taxon>Actinomycetota</taxon>
        <taxon>Actinomycetes</taxon>
        <taxon>Mycobacteriales</taxon>
        <taxon>Mycobacteriaceae</taxon>
        <taxon>Mycolicibacterium</taxon>
    </lineage>
</organism>
<dbReference type="SUPFAM" id="SSF56112">
    <property type="entry name" value="Protein kinase-like (PK-like)"/>
    <property type="match status" value="1"/>
</dbReference>
<gene>
    <name evidence="2" type="ORF">C1S79_13485</name>
</gene>
<comment type="caution">
    <text evidence="2">The sequence shown here is derived from an EMBL/GenBank/DDBJ whole genome shotgun (WGS) entry which is preliminary data.</text>
</comment>
<dbReference type="InterPro" id="IPR011009">
    <property type="entry name" value="Kinase-like_dom_sf"/>
</dbReference>
<protein>
    <recommendedName>
        <fullName evidence="1">Aminoglycoside phosphotransferase domain-containing protein</fullName>
    </recommendedName>
</protein>
<evidence type="ECO:0000259" key="1">
    <source>
        <dbReference type="Pfam" id="PF01636"/>
    </source>
</evidence>
<proteinExistence type="predicted"/>
<feature type="domain" description="Aminoglycoside phosphotransferase" evidence="1">
    <location>
        <begin position="25"/>
        <end position="188"/>
    </location>
</feature>
<evidence type="ECO:0000313" key="3">
    <source>
        <dbReference type="Proteomes" id="UP000309984"/>
    </source>
</evidence>
<dbReference type="RefSeq" id="WP_138249334.1">
    <property type="nucleotide sequence ID" value="NZ_AP022616.1"/>
</dbReference>
<dbReference type="AlphaFoldDB" id="A0A7I7ZLU8"/>
<sequence>MVAVNDTAVRLAGGWGGTVLRTGGTVRRSTGHWTPAVHELLKHLESVGFEGAPRVFGVDSDGHEVLTFIDGPTAASAQGWPAWLRFEANLVRVARLLRQFHDAVESFRPGPELQWRNGSRGLGDGEIIGHNDVSLANLVADSTGRIHSLIDWDHAGPTTRRRELAYAAWHVVGLHARDHARARGWSKAPDVVRRLHMFLDAYGLDDREGFVDDIIDRIGAAVRSCRAAVDAGDGGARPFVALLEGDLEFVRRHREALDQPNRALRTQSEFQI</sequence>
<evidence type="ECO:0000313" key="2">
    <source>
        <dbReference type="EMBL" id="TLH67979.1"/>
    </source>
</evidence>
<dbReference type="EMBL" id="POTM01000033">
    <property type="protein sequence ID" value="TLH67979.1"/>
    <property type="molecule type" value="Genomic_DNA"/>
</dbReference>
<accession>A0A7I7ZLU8</accession>
<dbReference type="Pfam" id="PF01636">
    <property type="entry name" value="APH"/>
    <property type="match status" value="1"/>
</dbReference>
<keyword evidence="3" id="KW-1185">Reference proteome</keyword>
<reference evidence="2 3" key="1">
    <citation type="submission" date="2018-01" db="EMBL/GenBank/DDBJ databases">
        <title>Comparative genomics of Mycobacterium mucogenicum and Mycobacterium neoaurum clade members emphasizing tRNA and non-coding RNA.</title>
        <authorList>
            <person name="Behra P.R.K."/>
            <person name="Pettersson B.M.F."/>
            <person name="Das S."/>
            <person name="Dasgupta S."/>
            <person name="Kirsebom L.A."/>
        </authorList>
    </citation>
    <scope>NUCLEOTIDE SEQUENCE [LARGE SCALE GENOMIC DNA]</scope>
    <source>
        <strain evidence="2 3">DSM 45104</strain>
    </source>
</reference>